<organism evidence="1 2">
    <name type="scientific">Legionella santicrucis</name>
    <dbReference type="NCBI Taxonomy" id="45074"/>
    <lineage>
        <taxon>Bacteria</taxon>
        <taxon>Pseudomonadati</taxon>
        <taxon>Pseudomonadota</taxon>
        <taxon>Gammaproteobacteria</taxon>
        <taxon>Legionellales</taxon>
        <taxon>Legionellaceae</taxon>
        <taxon>Legionella</taxon>
    </lineage>
</organism>
<dbReference type="Proteomes" id="UP000054703">
    <property type="component" value="Unassembled WGS sequence"/>
</dbReference>
<dbReference type="PATRIC" id="fig|45074.5.peg.999"/>
<dbReference type="RefSeq" id="WP_058513385.1">
    <property type="nucleotide sequence ID" value="NZ_CAAAIH010000022.1"/>
</dbReference>
<keyword evidence="2" id="KW-1185">Reference proteome</keyword>
<gene>
    <name evidence="1" type="ORF">Lsan_0949</name>
</gene>
<reference evidence="1 2" key="1">
    <citation type="submission" date="2015-11" db="EMBL/GenBank/DDBJ databases">
        <title>Genomic analysis of 38 Legionella species identifies large and diverse effector repertoires.</title>
        <authorList>
            <person name="Burstein D."/>
            <person name="Amaro F."/>
            <person name="Zusman T."/>
            <person name="Lifshitz Z."/>
            <person name="Cohen O."/>
            <person name="Gilbert J.A."/>
            <person name="Pupko T."/>
            <person name="Shuman H.A."/>
            <person name="Segal G."/>
        </authorList>
    </citation>
    <scope>NUCLEOTIDE SEQUENCE [LARGE SCALE GENOMIC DNA]</scope>
    <source>
        <strain evidence="1 2">SC-63-C7</strain>
    </source>
</reference>
<dbReference type="AlphaFoldDB" id="A0A0W0Z319"/>
<name>A0A0W0Z319_9GAMM</name>
<proteinExistence type="predicted"/>
<protein>
    <submittedName>
        <fullName evidence="1">Uncharacterized protein</fullName>
    </submittedName>
</protein>
<sequence length="73" mass="8574">MFFKNESDNVKAKKNDISSVTVDWSRELESLPPQYVVQITYENGAVKQKYMSQEKIQNEYGEYLNKNIDAKSY</sequence>
<evidence type="ECO:0000313" key="1">
    <source>
        <dbReference type="EMBL" id="KTD63516.1"/>
    </source>
</evidence>
<evidence type="ECO:0000313" key="2">
    <source>
        <dbReference type="Proteomes" id="UP000054703"/>
    </source>
</evidence>
<dbReference type="EMBL" id="LNYU01000024">
    <property type="protein sequence ID" value="KTD63516.1"/>
    <property type="molecule type" value="Genomic_DNA"/>
</dbReference>
<accession>A0A0W0Z319</accession>
<comment type="caution">
    <text evidence="1">The sequence shown here is derived from an EMBL/GenBank/DDBJ whole genome shotgun (WGS) entry which is preliminary data.</text>
</comment>